<keyword evidence="1" id="KW-0812">Transmembrane</keyword>
<dbReference type="Proteomes" id="UP000202440">
    <property type="component" value="Chromosome"/>
</dbReference>
<evidence type="ECO:0000313" key="3">
    <source>
        <dbReference type="Proteomes" id="UP000202440"/>
    </source>
</evidence>
<proteinExistence type="predicted"/>
<feature type="transmembrane region" description="Helical" evidence="1">
    <location>
        <begin position="21"/>
        <end position="38"/>
    </location>
</feature>
<organism evidence="2 3">
    <name type="scientific">Bacterioplanes sanyensis</name>
    <dbReference type="NCBI Taxonomy" id="1249553"/>
    <lineage>
        <taxon>Bacteria</taxon>
        <taxon>Pseudomonadati</taxon>
        <taxon>Pseudomonadota</taxon>
        <taxon>Gammaproteobacteria</taxon>
        <taxon>Oceanospirillales</taxon>
        <taxon>Oceanospirillaceae</taxon>
        <taxon>Bacterioplanes</taxon>
    </lineage>
</organism>
<keyword evidence="1" id="KW-1133">Transmembrane helix</keyword>
<keyword evidence="3" id="KW-1185">Reference proteome</keyword>
<sequence>MRQPTRSTPWDAAIERRVKPLFYACLVFAALVFIKVYWDARCACEDYCIEQGGWMVEFEYVQDSRFRSNPDRCVCRINSEHVEFTL</sequence>
<reference evidence="2 3" key="1">
    <citation type="submission" date="2017-07" db="EMBL/GenBank/DDBJ databases">
        <title>Annotated genome sequence of Bacterioplanes sanyensis isolated from Red Sea.</title>
        <authorList>
            <person name="Rehman Z.U."/>
        </authorList>
    </citation>
    <scope>NUCLEOTIDE SEQUENCE [LARGE SCALE GENOMIC DNA]</scope>
    <source>
        <strain evidence="2 3">NV9</strain>
    </source>
</reference>
<name>A0A222FG36_9GAMM</name>
<dbReference type="AlphaFoldDB" id="A0A222FG36"/>
<accession>A0A222FG36</accession>
<dbReference type="KEGG" id="bsan:CHH28_01145"/>
<keyword evidence="1" id="KW-0472">Membrane</keyword>
<protein>
    <submittedName>
        <fullName evidence="2">Uncharacterized protein</fullName>
    </submittedName>
</protein>
<dbReference type="RefSeq" id="WP_094058589.1">
    <property type="nucleotide sequence ID" value="NZ_CP022530.1"/>
</dbReference>
<evidence type="ECO:0000313" key="2">
    <source>
        <dbReference type="EMBL" id="ASP37371.1"/>
    </source>
</evidence>
<dbReference type="EMBL" id="CP022530">
    <property type="protein sequence ID" value="ASP37371.1"/>
    <property type="molecule type" value="Genomic_DNA"/>
</dbReference>
<gene>
    <name evidence="2" type="ORF">CHH28_01145</name>
</gene>
<evidence type="ECO:0000256" key="1">
    <source>
        <dbReference type="SAM" id="Phobius"/>
    </source>
</evidence>